<proteinExistence type="predicted"/>
<dbReference type="Proteomes" id="UP000799421">
    <property type="component" value="Unassembled WGS sequence"/>
</dbReference>
<accession>A0A6A7C4D7</accession>
<reference evidence="3" key="1">
    <citation type="journal article" date="2020" name="Stud. Mycol.">
        <title>101 Dothideomycetes genomes: a test case for predicting lifestyles and emergence of pathogens.</title>
        <authorList>
            <person name="Haridas S."/>
            <person name="Albert R."/>
            <person name="Binder M."/>
            <person name="Bloem J."/>
            <person name="Labutti K."/>
            <person name="Salamov A."/>
            <person name="Andreopoulos B."/>
            <person name="Baker S."/>
            <person name="Barry K."/>
            <person name="Bills G."/>
            <person name="Bluhm B."/>
            <person name="Cannon C."/>
            <person name="Castanera R."/>
            <person name="Culley D."/>
            <person name="Daum C."/>
            <person name="Ezra D."/>
            <person name="Gonzalez J."/>
            <person name="Henrissat B."/>
            <person name="Kuo A."/>
            <person name="Liang C."/>
            <person name="Lipzen A."/>
            <person name="Lutzoni F."/>
            <person name="Magnuson J."/>
            <person name="Mondo S."/>
            <person name="Nolan M."/>
            <person name="Ohm R."/>
            <person name="Pangilinan J."/>
            <person name="Park H.-J."/>
            <person name="Ramirez L."/>
            <person name="Alfaro M."/>
            <person name="Sun H."/>
            <person name="Tritt A."/>
            <person name="Yoshinaga Y."/>
            <person name="Zwiers L.-H."/>
            <person name="Turgeon B."/>
            <person name="Goodwin S."/>
            <person name="Spatafora J."/>
            <person name="Crous P."/>
            <person name="Grigoriev I."/>
        </authorList>
    </citation>
    <scope>NUCLEOTIDE SEQUENCE</scope>
    <source>
        <strain evidence="3">CBS 480.64</strain>
    </source>
</reference>
<dbReference type="Pfam" id="PF19189">
    <property type="entry name" value="Mtf2"/>
    <property type="match status" value="1"/>
</dbReference>
<dbReference type="PANTHER" id="PTHR39468:SF1">
    <property type="entry name" value="MTF2-LIKE C-TERMINAL DOMAIN-CONTAINING PROTEIN"/>
    <property type="match status" value="1"/>
</dbReference>
<dbReference type="InterPro" id="IPR040009">
    <property type="entry name" value="Mtf2/C5D6.12-like"/>
</dbReference>
<feature type="domain" description="Mtf2-like C-terminal" evidence="2">
    <location>
        <begin position="154"/>
        <end position="327"/>
    </location>
</feature>
<feature type="region of interest" description="Disordered" evidence="1">
    <location>
        <begin position="184"/>
        <end position="211"/>
    </location>
</feature>
<gene>
    <name evidence="3" type="ORF">K470DRAFT_293705</name>
</gene>
<protein>
    <recommendedName>
        <fullName evidence="2">Mtf2-like C-terminal domain-containing protein</fullName>
    </recommendedName>
</protein>
<dbReference type="PANTHER" id="PTHR39468">
    <property type="entry name" value="CHROMOSOME 7, WHOLE GENOME SHOTGUN SEQUENCE"/>
    <property type="match status" value="1"/>
</dbReference>
<keyword evidence="4" id="KW-1185">Reference proteome</keyword>
<dbReference type="InterPro" id="IPR043837">
    <property type="entry name" value="Mtf2-like_C"/>
</dbReference>
<dbReference type="GO" id="GO:0005739">
    <property type="term" value="C:mitochondrion"/>
    <property type="evidence" value="ECO:0007669"/>
    <property type="project" value="InterPro"/>
</dbReference>
<evidence type="ECO:0000259" key="2">
    <source>
        <dbReference type="Pfam" id="PF19189"/>
    </source>
</evidence>
<sequence length="358" mass="41301">MLHKRASRRVFENVLRSSTSLSFLYHTKSIRKVICRSTFLRKYSEAKLLEKPTRERRERHQFPQPSQLRCSSRQWTDHVPFEGAVPLETNTLSITPGERRRFEKLLQLQESKNIPHDRISTLRSTLGLQNPIEQTPPTPTIIPKTPDPHVQKELERINSILDGAKTDTQLWHLLHQHVLHPARALKLDPPTSPNPSLKERHPKEPSPSPHLPTNLPHHLLHFTHLMQSNFPRSILPLSLLPTLKTYGPSIFALGASTALYNAHMAQLYAKHPYNLRLIIDVLVEMERSVYEFDAETVGLLDGVLRDFRGFRAGREGPAARVMVEMEGVGRDLRTLERWTERVRRRRLEGVLREVGREG</sequence>
<dbReference type="AlphaFoldDB" id="A0A6A7C4D7"/>
<evidence type="ECO:0000313" key="4">
    <source>
        <dbReference type="Proteomes" id="UP000799421"/>
    </source>
</evidence>
<dbReference type="OrthoDB" id="2444174at2759"/>
<evidence type="ECO:0000256" key="1">
    <source>
        <dbReference type="SAM" id="MobiDB-lite"/>
    </source>
</evidence>
<name>A0A6A7C4D7_9PEZI</name>
<evidence type="ECO:0000313" key="3">
    <source>
        <dbReference type="EMBL" id="KAF2862233.1"/>
    </source>
</evidence>
<dbReference type="EMBL" id="MU005967">
    <property type="protein sequence ID" value="KAF2862233.1"/>
    <property type="molecule type" value="Genomic_DNA"/>
</dbReference>
<organism evidence="3 4">
    <name type="scientific">Piedraia hortae CBS 480.64</name>
    <dbReference type="NCBI Taxonomy" id="1314780"/>
    <lineage>
        <taxon>Eukaryota</taxon>
        <taxon>Fungi</taxon>
        <taxon>Dikarya</taxon>
        <taxon>Ascomycota</taxon>
        <taxon>Pezizomycotina</taxon>
        <taxon>Dothideomycetes</taxon>
        <taxon>Dothideomycetidae</taxon>
        <taxon>Capnodiales</taxon>
        <taxon>Piedraiaceae</taxon>
        <taxon>Piedraia</taxon>
    </lineage>
</organism>